<accession>A0A9P6N6U4</accession>
<organism evidence="2 3">
    <name type="scientific">Cronartium quercuum f. sp. fusiforme G11</name>
    <dbReference type="NCBI Taxonomy" id="708437"/>
    <lineage>
        <taxon>Eukaryota</taxon>
        <taxon>Fungi</taxon>
        <taxon>Dikarya</taxon>
        <taxon>Basidiomycota</taxon>
        <taxon>Pucciniomycotina</taxon>
        <taxon>Pucciniomycetes</taxon>
        <taxon>Pucciniales</taxon>
        <taxon>Coleosporiaceae</taxon>
        <taxon>Cronartium</taxon>
    </lineage>
</organism>
<keyword evidence="3" id="KW-1185">Reference proteome</keyword>
<name>A0A9P6N6U4_9BASI</name>
<evidence type="ECO:0000313" key="3">
    <source>
        <dbReference type="Proteomes" id="UP000886653"/>
    </source>
</evidence>
<dbReference type="EMBL" id="MU167419">
    <property type="protein sequence ID" value="KAG0140805.1"/>
    <property type="molecule type" value="Genomic_DNA"/>
</dbReference>
<dbReference type="Proteomes" id="UP000886653">
    <property type="component" value="Unassembled WGS sequence"/>
</dbReference>
<dbReference type="AlphaFoldDB" id="A0A9P6N6U4"/>
<evidence type="ECO:0000256" key="1">
    <source>
        <dbReference type="SAM" id="MobiDB-lite"/>
    </source>
</evidence>
<reference evidence="2" key="1">
    <citation type="submission" date="2013-11" db="EMBL/GenBank/DDBJ databases">
        <title>Genome sequence of the fusiform rust pathogen reveals effectors for host alternation and coevolution with pine.</title>
        <authorList>
            <consortium name="DOE Joint Genome Institute"/>
            <person name="Smith K."/>
            <person name="Pendleton A."/>
            <person name="Kubisiak T."/>
            <person name="Anderson C."/>
            <person name="Salamov A."/>
            <person name="Aerts A."/>
            <person name="Riley R."/>
            <person name="Clum A."/>
            <person name="Lindquist E."/>
            <person name="Ence D."/>
            <person name="Campbell M."/>
            <person name="Kronenberg Z."/>
            <person name="Feau N."/>
            <person name="Dhillon B."/>
            <person name="Hamelin R."/>
            <person name="Burleigh J."/>
            <person name="Smith J."/>
            <person name="Yandell M."/>
            <person name="Nelson C."/>
            <person name="Grigoriev I."/>
            <person name="Davis J."/>
        </authorList>
    </citation>
    <scope>NUCLEOTIDE SEQUENCE</scope>
    <source>
        <strain evidence="2">G11</strain>
    </source>
</reference>
<feature type="compositionally biased region" description="Low complexity" evidence="1">
    <location>
        <begin position="178"/>
        <end position="207"/>
    </location>
</feature>
<gene>
    <name evidence="2" type="ORF">CROQUDRAFT_99625</name>
</gene>
<protein>
    <submittedName>
        <fullName evidence="2">Uncharacterized protein</fullName>
    </submittedName>
</protein>
<proteinExistence type="predicted"/>
<feature type="compositionally biased region" description="Pro residues" evidence="1">
    <location>
        <begin position="208"/>
        <end position="221"/>
    </location>
</feature>
<feature type="region of interest" description="Disordered" evidence="1">
    <location>
        <begin position="148"/>
        <end position="228"/>
    </location>
</feature>
<sequence>MRWDGKICRSSPHAQFNLYLTTQKFGECELVTKTPSVTAQKHSYGPEQATLEQSTLMGSPGNREVVSQGRILSSYRFLQPARDLPTVTAQAPKTLRHHNILKTFISILLFQFPYLRAHLDIITTLCSPSHLPDPIILEPEADTLLMSPGNPLGSTLRRFPRRSVSIATDPDPGETPGSLSRSQQSQPRQPRQPVRRVSSSLGLNTLAPPHPTPPPPPPAPPALLVTPPILPETPRTQCIQDILCEPLAAVWQVISLQV</sequence>
<evidence type="ECO:0000313" key="2">
    <source>
        <dbReference type="EMBL" id="KAG0140805.1"/>
    </source>
</evidence>
<comment type="caution">
    <text evidence="2">The sequence shown here is derived from an EMBL/GenBank/DDBJ whole genome shotgun (WGS) entry which is preliminary data.</text>
</comment>